<dbReference type="Pfam" id="PF01131">
    <property type="entry name" value="Topoisom_bac"/>
    <property type="match status" value="1"/>
</dbReference>
<evidence type="ECO:0000256" key="3">
    <source>
        <dbReference type="ARBA" id="ARBA00012891"/>
    </source>
</evidence>
<keyword evidence="12" id="KW-1185">Reference proteome</keyword>
<dbReference type="EC" id="5.6.2.1" evidence="3 7"/>
<dbReference type="CDD" id="cd03362">
    <property type="entry name" value="TOPRIM_TopoIA_TopoIII"/>
    <property type="match status" value="1"/>
</dbReference>
<evidence type="ECO:0000256" key="5">
    <source>
        <dbReference type="ARBA" id="ARBA00023125"/>
    </source>
</evidence>
<accession>A0AA86V4V8</accession>
<dbReference type="GO" id="GO:0003677">
    <property type="term" value="F:DNA binding"/>
    <property type="evidence" value="ECO:0007669"/>
    <property type="project" value="UniProtKB-KW"/>
</dbReference>
<dbReference type="SMART" id="SM00493">
    <property type="entry name" value="TOPRIM"/>
    <property type="match status" value="1"/>
</dbReference>
<name>A0AA86V4V8_9EUKA</name>
<dbReference type="InterPro" id="IPR013826">
    <property type="entry name" value="Topo_IA_cen_sub3"/>
</dbReference>
<comment type="catalytic activity">
    <reaction evidence="1 7">
        <text>ATP-independent breakage of single-stranded DNA, followed by passage and rejoining.</text>
        <dbReference type="EC" id="5.6.2.1"/>
    </reaction>
</comment>
<dbReference type="GO" id="GO:0005634">
    <property type="term" value="C:nucleus"/>
    <property type="evidence" value="ECO:0007669"/>
    <property type="project" value="TreeGrafter"/>
</dbReference>
<dbReference type="InterPro" id="IPR013824">
    <property type="entry name" value="Topo_IA_cen_sub1"/>
</dbReference>
<dbReference type="InterPro" id="IPR056452">
    <property type="entry name" value="Zn_ribbon_TOP3B"/>
</dbReference>
<evidence type="ECO:0000313" key="11">
    <source>
        <dbReference type="EMBL" id="CAL5982780.1"/>
    </source>
</evidence>
<reference evidence="11 12" key="2">
    <citation type="submission" date="2024-07" db="EMBL/GenBank/DDBJ databases">
        <authorList>
            <person name="Akdeniz Z."/>
        </authorList>
    </citation>
    <scope>NUCLEOTIDE SEQUENCE [LARGE SCALE GENOMIC DNA]</scope>
</reference>
<dbReference type="InterPro" id="IPR013825">
    <property type="entry name" value="Topo_IA_cen_sub2"/>
</dbReference>
<sequence>MLFIGEKPSIAEAIAKALSNGSYQRGQSHATPVYEFQCNGQRATATSVAGHVFSINFVAALQPWGTDEEKLFQRGQIEQELSKGAGPILSQLRTLTSSATKIILALDNDREGENICFEIINNLKLPLQKVFRLRFSALTSTEISRCLNKLDKPDRNLSDSVEVRQELDLKIGVAFTRFQTKFFHEKYSNLNTKCVSYGPCQTPTLNFCVERQEEILHFKPQKLYGVKIYFKGFEIQFDEEFKTKEEADAIRDKLIKQSAKVTSQKITKEKSVRPIALNTVALLKKASEKLHMSPTEALHKAEQLYLEGYTTYPRTESSTYPSSFDFKEILDQLAQVQTFKQCVQSITQFNPRKGVDAGDHPPITPTNKHMGSQDGFYNLIARNFIASLMPDAEYEVLHSTIEIGGYKLQFKSRRYTCEGWHAIYKNTNMNDEEQDLQCATLNLNQELEIDQVVVTERFTKPPGHLTESQLLSLMEKNQIGTDASMATHIQNICDRNYVTLGQNRTLLPTELGVQLINGLKIIDKELVSPKLRAGMEADMNLVAIGKIKKEAMLAEQLDKYLMKFRFFKQNIALMDQLFESKFITLKQAGKPFVQCGQCYKFTKLISQVPQRIYCPTCDRMYQLVQNGKIQEQGNRSCGLCGQKILCSVISGKDKRTLFCPKCYTDGHDEMDQMLEDFEGVKVKGAKNLSCHGCLKKECEMSLWNKYVGECTECAGEECGFDIRMSEKKVETKKEIIAEKVAEKPKEEKKNDPLDIVITFDEINIEIEAPKVNTKPQITKGNDKPVQNKEHLTHKLYLDNISLQQAQILCTSCQFVANLPLGKAEMVNEHCEECDRKLIKIVTKEKEFTQCAFCEMEGVEFANSKFVHSDLKKNRFKGKGKQHGKGRHK</sequence>
<dbReference type="GO" id="GO:0006310">
    <property type="term" value="P:DNA recombination"/>
    <property type="evidence" value="ECO:0007669"/>
    <property type="project" value="TreeGrafter"/>
</dbReference>
<evidence type="ECO:0000256" key="6">
    <source>
        <dbReference type="ARBA" id="ARBA00023235"/>
    </source>
</evidence>
<dbReference type="SMART" id="SM00437">
    <property type="entry name" value="TOP1Ac"/>
    <property type="match status" value="1"/>
</dbReference>
<dbReference type="Gene3D" id="1.10.460.10">
    <property type="entry name" value="Topoisomerase I, domain 2"/>
    <property type="match status" value="1"/>
</dbReference>
<gene>
    <name evidence="10" type="ORF">HINF_LOCUS64201</name>
    <name evidence="11" type="ORF">HINF_LOCUS7301</name>
</gene>
<dbReference type="InterPro" id="IPR034144">
    <property type="entry name" value="TOPRIM_TopoIII"/>
</dbReference>
<dbReference type="InterPro" id="IPR006171">
    <property type="entry name" value="TOPRIM_dom"/>
</dbReference>
<evidence type="ECO:0000256" key="1">
    <source>
        <dbReference type="ARBA" id="ARBA00000213"/>
    </source>
</evidence>
<dbReference type="InterPro" id="IPR003601">
    <property type="entry name" value="Topo_IA_2"/>
</dbReference>
<dbReference type="SMART" id="SM00436">
    <property type="entry name" value="TOP1Bc"/>
    <property type="match status" value="1"/>
</dbReference>
<dbReference type="PROSITE" id="PS50880">
    <property type="entry name" value="TOPRIM"/>
    <property type="match status" value="1"/>
</dbReference>
<dbReference type="Gene3D" id="2.70.20.10">
    <property type="entry name" value="Topoisomerase I, domain 3"/>
    <property type="match status" value="1"/>
</dbReference>
<evidence type="ECO:0000259" key="8">
    <source>
        <dbReference type="PROSITE" id="PS50880"/>
    </source>
</evidence>
<dbReference type="PANTHER" id="PTHR11390:SF20">
    <property type="entry name" value="DNA TOPOISOMERASE 3-BETA-1"/>
    <property type="match status" value="1"/>
</dbReference>
<dbReference type="EMBL" id="CATOUU010001174">
    <property type="protein sequence ID" value="CAI9976556.1"/>
    <property type="molecule type" value="Genomic_DNA"/>
</dbReference>
<evidence type="ECO:0000259" key="9">
    <source>
        <dbReference type="PROSITE" id="PS52039"/>
    </source>
</evidence>
<comment type="similarity">
    <text evidence="2 7">Belongs to the type IA topoisomerase family.</text>
</comment>
<dbReference type="InterPro" id="IPR013497">
    <property type="entry name" value="Topo_IA_cen"/>
</dbReference>
<dbReference type="PRINTS" id="PR00417">
    <property type="entry name" value="PRTPISMRASEI"/>
</dbReference>
<comment type="caution">
    <text evidence="10">The sequence shown here is derived from an EMBL/GenBank/DDBJ whole genome shotgun (WGS) entry which is preliminary data.</text>
</comment>
<evidence type="ECO:0000313" key="10">
    <source>
        <dbReference type="EMBL" id="CAI9976556.1"/>
    </source>
</evidence>
<dbReference type="InterPro" id="IPR023405">
    <property type="entry name" value="Topo_IA_core_domain"/>
</dbReference>
<evidence type="ECO:0000256" key="2">
    <source>
        <dbReference type="ARBA" id="ARBA00009446"/>
    </source>
</evidence>
<keyword evidence="4 7" id="KW-0799">Topoisomerase</keyword>
<dbReference type="PROSITE" id="PS00396">
    <property type="entry name" value="TOPO_IA_1"/>
    <property type="match status" value="1"/>
</dbReference>
<dbReference type="AlphaFoldDB" id="A0AA86V4V8"/>
<dbReference type="GO" id="GO:0006281">
    <property type="term" value="P:DNA repair"/>
    <property type="evidence" value="ECO:0007669"/>
    <property type="project" value="TreeGrafter"/>
</dbReference>
<dbReference type="Gene3D" id="3.40.50.140">
    <property type="match status" value="1"/>
</dbReference>
<proteinExistence type="inferred from homology"/>
<keyword evidence="6 7" id="KW-0413">Isomerase</keyword>
<dbReference type="PANTHER" id="PTHR11390">
    <property type="entry name" value="PROKARYOTIC DNA TOPOISOMERASE"/>
    <property type="match status" value="1"/>
</dbReference>
<dbReference type="InterPro" id="IPR000380">
    <property type="entry name" value="Topo_IA"/>
</dbReference>
<dbReference type="Proteomes" id="UP001642409">
    <property type="component" value="Unassembled WGS sequence"/>
</dbReference>
<dbReference type="GO" id="GO:0003917">
    <property type="term" value="F:DNA topoisomerase type I (single strand cut, ATP-independent) activity"/>
    <property type="evidence" value="ECO:0007669"/>
    <property type="project" value="UniProtKB-EC"/>
</dbReference>
<keyword evidence="5 7" id="KW-0238">DNA-binding</keyword>
<comment type="function">
    <text evidence="7">Introduces a single-strand break via transesterification at a target site in duplex DNA. Releases the supercoiling and torsional tension of DNA introduced during the DNA replication and transcription by transiently cleaving and rejoining one strand of the DNA duplex. The scissile phosphodiester is attacked by the catalytic tyrosine of the enzyme, resulting in the formation of a DNA-(5'-phosphotyrosyl)-enzyme intermediate and the expulsion of a 3'-OH DNA strand.</text>
</comment>
<dbReference type="PROSITE" id="PS52039">
    <property type="entry name" value="TOPO_IA_2"/>
    <property type="match status" value="1"/>
</dbReference>
<dbReference type="Gene3D" id="1.10.290.10">
    <property type="entry name" value="Topoisomerase I, domain 4"/>
    <property type="match status" value="1"/>
</dbReference>
<feature type="domain" description="Topo IA-type catalytic" evidence="9">
    <location>
        <begin position="154"/>
        <end position="564"/>
    </location>
</feature>
<evidence type="ECO:0000256" key="7">
    <source>
        <dbReference type="RuleBase" id="RU362092"/>
    </source>
</evidence>
<dbReference type="SUPFAM" id="SSF56712">
    <property type="entry name" value="Prokaryotic type I DNA topoisomerase"/>
    <property type="match status" value="1"/>
</dbReference>
<reference evidence="10" key="1">
    <citation type="submission" date="2023-06" db="EMBL/GenBank/DDBJ databases">
        <authorList>
            <person name="Kurt Z."/>
        </authorList>
    </citation>
    <scope>NUCLEOTIDE SEQUENCE</scope>
</reference>
<protein>
    <recommendedName>
        <fullName evidence="3 7">DNA topoisomerase</fullName>
        <ecNumber evidence="3 7">5.6.2.1</ecNumber>
    </recommendedName>
</protein>
<dbReference type="Pfam" id="PF01751">
    <property type="entry name" value="Toprim"/>
    <property type="match status" value="1"/>
</dbReference>
<dbReference type="CDD" id="cd00186">
    <property type="entry name" value="TOP1Ac"/>
    <property type="match status" value="1"/>
</dbReference>
<dbReference type="GO" id="GO:0006265">
    <property type="term" value="P:DNA topological change"/>
    <property type="evidence" value="ECO:0007669"/>
    <property type="project" value="InterPro"/>
</dbReference>
<evidence type="ECO:0000256" key="4">
    <source>
        <dbReference type="ARBA" id="ARBA00023029"/>
    </source>
</evidence>
<organism evidence="10">
    <name type="scientific">Hexamita inflata</name>
    <dbReference type="NCBI Taxonomy" id="28002"/>
    <lineage>
        <taxon>Eukaryota</taxon>
        <taxon>Metamonada</taxon>
        <taxon>Diplomonadida</taxon>
        <taxon>Hexamitidae</taxon>
        <taxon>Hexamitinae</taxon>
        <taxon>Hexamita</taxon>
    </lineage>
</organism>
<feature type="domain" description="Toprim" evidence="8">
    <location>
        <begin position="1"/>
        <end position="138"/>
    </location>
</feature>
<dbReference type="Pfam" id="PF23546">
    <property type="entry name" value="Zn_ribbon_TOP3B"/>
    <property type="match status" value="1"/>
</dbReference>
<dbReference type="InterPro" id="IPR023406">
    <property type="entry name" value="Topo_IA_AS"/>
</dbReference>
<dbReference type="EMBL" id="CAXDID020000015">
    <property type="protein sequence ID" value="CAL5982780.1"/>
    <property type="molecule type" value="Genomic_DNA"/>
</dbReference>
<dbReference type="InterPro" id="IPR003602">
    <property type="entry name" value="Topo_IA_DNA-bd_dom"/>
</dbReference>
<evidence type="ECO:0000313" key="12">
    <source>
        <dbReference type="Proteomes" id="UP001642409"/>
    </source>
</evidence>